<sequence>MWLNLGWQHNGECCADPCVPMWPVDV</sequence>
<dbReference type="AlphaFoldDB" id="A0A0E9PP81"/>
<proteinExistence type="predicted"/>
<protein>
    <submittedName>
        <fullName evidence="1">Uncharacterized protein</fullName>
    </submittedName>
</protein>
<evidence type="ECO:0000313" key="1">
    <source>
        <dbReference type="EMBL" id="JAH05875.1"/>
    </source>
</evidence>
<reference evidence="1" key="1">
    <citation type="submission" date="2014-11" db="EMBL/GenBank/DDBJ databases">
        <authorList>
            <person name="Amaro Gonzalez C."/>
        </authorList>
    </citation>
    <scope>NUCLEOTIDE SEQUENCE</scope>
</reference>
<name>A0A0E9PP81_ANGAN</name>
<dbReference type="EMBL" id="GBXM01102702">
    <property type="protein sequence ID" value="JAH05875.1"/>
    <property type="molecule type" value="Transcribed_RNA"/>
</dbReference>
<reference evidence="1" key="2">
    <citation type="journal article" date="2015" name="Fish Shellfish Immunol.">
        <title>Early steps in the European eel (Anguilla anguilla)-Vibrio vulnificus interaction in the gills: Role of the RtxA13 toxin.</title>
        <authorList>
            <person name="Callol A."/>
            <person name="Pajuelo D."/>
            <person name="Ebbesson L."/>
            <person name="Teles M."/>
            <person name="MacKenzie S."/>
            <person name="Amaro C."/>
        </authorList>
    </citation>
    <scope>NUCLEOTIDE SEQUENCE</scope>
</reference>
<organism evidence="1">
    <name type="scientific">Anguilla anguilla</name>
    <name type="common">European freshwater eel</name>
    <name type="synonym">Muraena anguilla</name>
    <dbReference type="NCBI Taxonomy" id="7936"/>
    <lineage>
        <taxon>Eukaryota</taxon>
        <taxon>Metazoa</taxon>
        <taxon>Chordata</taxon>
        <taxon>Craniata</taxon>
        <taxon>Vertebrata</taxon>
        <taxon>Euteleostomi</taxon>
        <taxon>Actinopterygii</taxon>
        <taxon>Neopterygii</taxon>
        <taxon>Teleostei</taxon>
        <taxon>Anguilliformes</taxon>
        <taxon>Anguillidae</taxon>
        <taxon>Anguilla</taxon>
    </lineage>
</organism>
<accession>A0A0E9PP81</accession>